<accession>A0A370D7H5</accession>
<dbReference type="GO" id="GO:0042709">
    <property type="term" value="C:succinate-CoA ligase complex"/>
    <property type="evidence" value="ECO:0007669"/>
    <property type="project" value="TreeGrafter"/>
</dbReference>
<reference evidence="12 13" key="1">
    <citation type="journal article" date="2018" name="ISME J.">
        <title>Endosymbiont genomes yield clues of tubeworm success.</title>
        <authorList>
            <person name="Li Y."/>
            <person name="Liles M.R."/>
            <person name="Halanych K.M."/>
        </authorList>
    </citation>
    <scope>NUCLEOTIDE SEQUENCE [LARGE SCALE GENOMIC DNA]</scope>
    <source>
        <strain evidence="12">A1462</strain>
    </source>
</reference>
<evidence type="ECO:0000259" key="11">
    <source>
        <dbReference type="PROSITE" id="PS50975"/>
    </source>
</evidence>
<keyword evidence="13" id="KW-1185">Reference proteome</keyword>
<dbReference type="EMBL" id="QFXE01000023">
    <property type="protein sequence ID" value="RDH80915.1"/>
    <property type="molecule type" value="Genomic_DNA"/>
</dbReference>
<dbReference type="HAMAP" id="MF_00558">
    <property type="entry name" value="Succ_CoA_beta"/>
    <property type="match status" value="1"/>
</dbReference>
<keyword evidence="4 10" id="KW-0479">Metal-binding</keyword>
<dbReference type="Proteomes" id="UP000254771">
    <property type="component" value="Unassembled WGS sequence"/>
</dbReference>
<feature type="binding site" evidence="10">
    <location>
        <position position="264"/>
    </location>
    <ligand>
        <name>substrate</name>
        <note>ligand shared with subunit alpha</note>
    </ligand>
</feature>
<evidence type="ECO:0000256" key="3">
    <source>
        <dbReference type="ARBA" id="ARBA00022598"/>
    </source>
</evidence>
<dbReference type="Gene3D" id="3.30.1490.20">
    <property type="entry name" value="ATP-grasp fold, A domain"/>
    <property type="match status" value="1"/>
</dbReference>
<comment type="subunit">
    <text evidence="10">Heterotetramer of two alpha and two beta subunits.</text>
</comment>
<dbReference type="GO" id="GO:0006099">
    <property type="term" value="P:tricarboxylic acid cycle"/>
    <property type="evidence" value="ECO:0007669"/>
    <property type="project" value="UniProtKB-UniRule"/>
</dbReference>
<dbReference type="GO" id="GO:0000287">
    <property type="term" value="F:magnesium ion binding"/>
    <property type="evidence" value="ECO:0007669"/>
    <property type="project" value="UniProtKB-UniRule"/>
</dbReference>
<feature type="binding site" evidence="10">
    <location>
        <position position="99"/>
    </location>
    <ligand>
        <name>ATP</name>
        <dbReference type="ChEBI" id="CHEBI:30616"/>
    </ligand>
</feature>
<comment type="function">
    <text evidence="10">Succinyl-CoA synthetase functions in the citric acid cycle (TCA), coupling the hydrolysis of succinyl-CoA to the synthesis of either ATP or GTP and thus represents the only step of substrate-level phosphorylation in the TCA. The beta subunit provides nucleotide specificity of the enzyme and binds the substrate succinate, while the binding sites for coenzyme A and phosphate are found in the alpha subunit.</text>
</comment>
<comment type="cofactor">
    <cofactor evidence="10">
        <name>Mg(2+)</name>
        <dbReference type="ChEBI" id="CHEBI:18420"/>
    </cofactor>
    <text evidence="10">Binds 1 Mg(2+) ion per subunit.</text>
</comment>
<evidence type="ECO:0000256" key="9">
    <source>
        <dbReference type="ARBA" id="ARBA00052891"/>
    </source>
</evidence>
<dbReference type="NCBIfam" id="TIGR01016">
    <property type="entry name" value="sucCoAbeta"/>
    <property type="match status" value="1"/>
</dbReference>
<evidence type="ECO:0000256" key="8">
    <source>
        <dbReference type="ARBA" id="ARBA00050563"/>
    </source>
</evidence>
<comment type="caution">
    <text evidence="12">The sequence shown here is derived from an EMBL/GenBank/DDBJ whole genome shotgun (WGS) entry which is preliminary data.</text>
</comment>
<dbReference type="FunFam" id="3.40.50.261:FF:000001">
    <property type="entry name" value="Succinate--CoA ligase [ADP-forming] subunit beta"/>
    <property type="match status" value="1"/>
</dbReference>
<feature type="binding site" evidence="10">
    <location>
        <begin position="321"/>
        <end position="323"/>
    </location>
    <ligand>
        <name>substrate</name>
        <note>ligand shared with subunit alpha</note>
    </ligand>
</feature>
<dbReference type="GO" id="GO:0004775">
    <property type="term" value="F:succinate-CoA ligase (ADP-forming) activity"/>
    <property type="evidence" value="ECO:0007669"/>
    <property type="project" value="UniProtKB-UniRule"/>
</dbReference>
<dbReference type="PANTHER" id="PTHR11815">
    <property type="entry name" value="SUCCINYL-COA SYNTHETASE BETA CHAIN"/>
    <property type="match status" value="1"/>
</dbReference>
<keyword evidence="7 10" id="KW-0460">Magnesium</keyword>
<dbReference type="Pfam" id="PF00549">
    <property type="entry name" value="Ligase_CoA"/>
    <property type="match status" value="1"/>
</dbReference>
<evidence type="ECO:0000256" key="7">
    <source>
        <dbReference type="ARBA" id="ARBA00022842"/>
    </source>
</evidence>
<evidence type="ECO:0000256" key="1">
    <source>
        <dbReference type="ARBA" id="ARBA00009182"/>
    </source>
</evidence>
<protein>
    <recommendedName>
        <fullName evidence="10">Succinate--CoA ligase [ADP-forming] subunit beta</fullName>
        <ecNumber evidence="10">6.2.1.5</ecNumber>
    </recommendedName>
    <alternativeName>
        <fullName evidence="10">Succinyl-CoA synthetase subunit beta</fullName>
        <shortName evidence="10">SCS-beta</shortName>
    </alternativeName>
</protein>
<dbReference type="EC" id="6.2.1.5" evidence="10"/>
<evidence type="ECO:0000256" key="2">
    <source>
        <dbReference type="ARBA" id="ARBA00022532"/>
    </source>
</evidence>
<dbReference type="InterPro" id="IPR005811">
    <property type="entry name" value="SUCC_ACL_C"/>
</dbReference>
<dbReference type="InterPro" id="IPR016102">
    <property type="entry name" value="Succinyl-CoA_synth-like"/>
</dbReference>
<evidence type="ECO:0000256" key="4">
    <source>
        <dbReference type="ARBA" id="ARBA00022723"/>
    </source>
</evidence>
<dbReference type="InterPro" id="IPR011761">
    <property type="entry name" value="ATP-grasp"/>
</dbReference>
<keyword evidence="6 10" id="KW-0067">ATP-binding</keyword>
<keyword evidence="3 10" id="KW-0436">Ligase</keyword>
<dbReference type="InterPro" id="IPR017866">
    <property type="entry name" value="Succ-CoA_synthase_bsu_CS"/>
</dbReference>
<feature type="binding site" evidence="10">
    <location>
        <position position="102"/>
    </location>
    <ligand>
        <name>ATP</name>
        <dbReference type="ChEBI" id="CHEBI:30616"/>
    </ligand>
</feature>
<comment type="catalytic activity">
    <reaction evidence="9">
        <text>GTP + succinate + CoA = succinyl-CoA + GDP + phosphate</text>
        <dbReference type="Rhea" id="RHEA:22120"/>
        <dbReference type="ChEBI" id="CHEBI:30031"/>
        <dbReference type="ChEBI" id="CHEBI:37565"/>
        <dbReference type="ChEBI" id="CHEBI:43474"/>
        <dbReference type="ChEBI" id="CHEBI:57287"/>
        <dbReference type="ChEBI" id="CHEBI:57292"/>
        <dbReference type="ChEBI" id="CHEBI:58189"/>
    </reaction>
    <physiologicalReaction direction="right-to-left" evidence="9">
        <dbReference type="Rhea" id="RHEA:22122"/>
    </physiologicalReaction>
</comment>
<comment type="catalytic activity">
    <reaction evidence="8">
        <text>succinate + ATP + CoA = succinyl-CoA + ADP + phosphate</text>
        <dbReference type="Rhea" id="RHEA:17661"/>
        <dbReference type="ChEBI" id="CHEBI:30031"/>
        <dbReference type="ChEBI" id="CHEBI:30616"/>
        <dbReference type="ChEBI" id="CHEBI:43474"/>
        <dbReference type="ChEBI" id="CHEBI:57287"/>
        <dbReference type="ChEBI" id="CHEBI:57292"/>
        <dbReference type="ChEBI" id="CHEBI:456216"/>
        <dbReference type="EC" id="6.2.1.5"/>
    </reaction>
    <physiologicalReaction direction="right-to-left" evidence="8">
        <dbReference type="Rhea" id="RHEA:17663"/>
    </physiologicalReaction>
</comment>
<comment type="similarity">
    <text evidence="1 10">Belongs to the succinate/malate CoA ligase beta subunit family.</text>
</comment>
<dbReference type="InterPro" id="IPR013650">
    <property type="entry name" value="ATP-grasp_succ-CoA_synth-type"/>
</dbReference>
<dbReference type="UniPathway" id="UPA00223">
    <property type="reaction ID" value="UER00999"/>
</dbReference>
<evidence type="ECO:0000313" key="13">
    <source>
        <dbReference type="Proteomes" id="UP000254771"/>
    </source>
</evidence>
<dbReference type="FunFam" id="3.30.1490.20:FF:000002">
    <property type="entry name" value="Succinate--CoA ligase [ADP-forming] subunit beta"/>
    <property type="match status" value="1"/>
</dbReference>
<feature type="binding site" evidence="10">
    <location>
        <position position="107"/>
    </location>
    <ligand>
        <name>ATP</name>
        <dbReference type="ChEBI" id="CHEBI:30616"/>
    </ligand>
</feature>
<dbReference type="Gene3D" id="3.40.50.261">
    <property type="entry name" value="Succinyl-CoA synthetase domains"/>
    <property type="match status" value="1"/>
</dbReference>
<dbReference type="InterPro" id="IPR013815">
    <property type="entry name" value="ATP_grasp_subdomain_1"/>
</dbReference>
<dbReference type="PANTHER" id="PTHR11815:SF10">
    <property type="entry name" value="SUCCINATE--COA LIGASE [GDP-FORMING] SUBUNIT BETA, MITOCHONDRIAL"/>
    <property type="match status" value="1"/>
</dbReference>
<evidence type="ECO:0000256" key="5">
    <source>
        <dbReference type="ARBA" id="ARBA00022741"/>
    </source>
</evidence>
<dbReference type="SUPFAM" id="SSF56059">
    <property type="entry name" value="Glutathione synthetase ATP-binding domain-like"/>
    <property type="match status" value="1"/>
</dbReference>
<dbReference type="PIRSF" id="PIRSF001554">
    <property type="entry name" value="SucCS_beta"/>
    <property type="match status" value="1"/>
</dbReference>
<keyword evidence="5 10" id="KW-0547">Nucleotide-binding</keyword>
<dbReference type="GO" id="GO:0004776">
    <property type="term" value="F:succinate-CoA ligase (GDP-forming) activity"/>
    <property type="evidence" value="ECO:0007669"/>
    <property type="project" value="RHEA"/>
</dbReference>
<feature type="binding site" evidence="10">
    <location>
        <position position="46"/>
    </location>
    <ligand>
        <name>ATP</name>
        <dbReference type="ChEBI" id="CHEBI:30616"/>
    </ligand>
</feature>
<proteinExistence type="inferred from homology"/>
<dbReference type="PROSITE" id="PS50975">
    <property type="entry name" value="ATP_GRASP"/>
    <property type="match status" value="1"/>
</dbReference>
<feature type="domain" description="ATP-grasp" evidence="11">
    <location>
        <begin position="9"/>
        <end position="227"/>
    </location>
</feature>
<name>A0A370D7H5_9GAMM</name>
<dbReference type="AlphaFoldDB" id="A0A370D7H5"/>
<evidence type="ECO:0000256" key="10">
    <source>
        <dbReference type="HAMAP-Rule" id="MF_00558"/>
    </source>
</evidence>
<evidence type="ECO:0000256" key="6">
    <source>
        <dbReference type="ARBA" id="ARBA00022840"/>
    </source>
</evidence>
<keyword evidence="2 10" id="KW-0816">Tricarboxylic acid cycle</keyword>
<dbReference type="GO" id="GO:0005829">
    <property type="term" value="C:cytosol"/>
    <property type="evidence" value="ECO:0007669"/>
    <property type="project" value="TreeGrafter"/>
</dbReference>
<feature type="binding site" evidence="10">
    <location>
        <position position="213"/>
    </location>
    <ligand>
        <name>Mg(2+)</name>
        <dbReference type="ChEBI" id="CHEBI:18420"/>
    </ligand>
</feature>
<sequence length="386" mass="40661">MNLHEYQAKALFSEYGIPVPEGKAVSTPSDARAAAQALGGGIWVVKAQAHTGGRGKAGGVILAKSLDEVEAAAEEILGMTLVTKQTGPEGLPVNQVLVEQGSNIARELYLGALLDRACSRITFMASTEGGMNIEEVAEATPEKILTTVIDPAAGLQPYQCRKLAFGLGLEGDQIKQFGKIMMGLYRSYMEKDVSLIEINPLIVTSEGDLMALDAKINIDSNALYRHQDIVALRDPSQEDEKEAAAAKHDLNYITLDGSIGCMVNGAGLAMATMDMVKLHGGDPANFLDVGGGATAERVTEAFKLILSDSKVKTVLVNIFGGIVRCDLIAEGVITAAKNVGVQVPVVVRLEGTNAEQGLKMLEESGLDFITAADFTEAAKKAVAAAA</sequence>
<dbReference type="PROSITE" id="PS01217">
    <property type="entry name" value="SUCCINYL_COA_LIG_3"/>
    <property type="match status" value="1"/>
</dbReference>
<dbReference type="InterPro" id="IPR005809">
    <property type="entry name" value="Succ_CoA_ligase-like_bsu"/>
</dbReference>
<comment type="pathway">
    <text evidence="10">Carbohydrate metabolism; tricarboxylic acid cycle; succinate from succinyl-CoA (ligase route): step 1/1.</text>
</comment>
<feature type="binding site" evidence="10">
    <location>
        <begin position="53"/>
        <end position="55"/>
    </location>
    <ligand>
        <name>ATP</name>
        <dbReference type="ChEBI" id="CHEBI:30616"/>
    </ligand>
</feature>
<dbReference type="FunFam" id="3.30.470.20:FF:000002">
    <property type="entry name" value="Succinate--CoA ligase [ADP-forming] subunit beta"/>
    <property type="match status" value="1"/>
</dbReference>
<dbReference type="Gene3D" id="3.30.470.20">
    <property type="entry name" value="ATP-grasp fold, B domain"/>
    <property type="match status" value="1"/>
</dbReference>
<dbReference type="Pfam" id="PF08442">
    <property type="entry name" value="ATP-grasp_2"/>
    <property type="match status" value="1"/>
</dbReference>
<dbReference type="SUPFAM" id="SSF52210">
    <property type="entry name" value="Succinyl-CoA synthetase domains"/>
    <property type="match status" value="1"/>
</dbReference>
<organism evidence="12 13">
    <name type="scientific">endosymbiont of Escarpia spicata</name>
    <dbReference type="NCBI Taxonomy" id="2200908"/>
    <lineage>
        <taxon>Bacteria</taxon>
        <taxon>Pseudomonadati</taxon>
        <taxon>Pseudomonadota</taxon>
        <taxon>Gammaproteobacteria</taxon>
        <taxon>sulfur-oxidizing symbionts</taxon>
    </lineage>
</organism>
<dbReference type="GO" id="GO:0005524">
    <property type="term" value="F:ATP binding"/>
    <property type="evidence" value="ECO:0007669"/>
    <property type="project" value="UniProtKB-UniRule"/>
</dbReference>
<dbReference type="GO" id="GO:0006104">
    <property type="term" value="P:succinyl-CoA metabolic process"/>
    <property type="evidence" value="ECO:0007669"/>
    <property type="project" value="TreeGrafter"/>
</dbReference>
<evidence type="ECO:0000313" key="12">
    <source>
        <dbReference type="EMBL" id="RDH80915.1"/>
    </source>
</evidence>
<feature type="binding site" evidence="10">
    <location>
        <position position="199"/>
    </location>
    <ligand>
        <name>Mg(2+)</name>
        <dbReference type="ChEBI" id="CHEBI:18420"/>
    </ligand>
</feature>
<gene>
    <name evidence="10" type="primary">sucC</name>
    <name evidence="12" type="ORF">DIZ78_17815</name>
</gene>
<dbReference type="NCBIfam" id="NF001913">
    <property type="entry name" value="PRK00696.1"/>
    <property type="match status" value="1"/>
</dbReference>